<keyword evidence="3" id="KW-0274">FAD</keyword>
<dbReference type="PANTHER" id="PTHR43557:SF2">
    <property type="entry name" value="RIESKE DOMAIN-CONTAINING PROTEIN-RELATED"/>
    <property type="match status" value="1"/>
</dbReference>
<dbReference type="PRINTS" id="PR00411">
    <property type="entry name" value="PNDRDTASEI"/>
</dbReference>
<dbReference type="Gene3D" id="3.30.390.30">
    <property type="match status" value="1"/>
</dbReference>
<dbReference type="GO" id="GO:0005737">
    <property type="term" value="C:cytoplasm"/>
    <property type="evidence" value="ECO:0007669"/>
    <property type="project" value="TreeGrafter"/>
</dbReference>
<dbReference type="InterPro" id="IPR036188">
    <property type="entry name" value="FAD/NAD-bd_sf"/>
</dbReference>
<dbReference type="OrthoDB" id="9769238at2"/>
<evidence type="ECO:0000256" key="3">
    <source>
        <dbReference type="ARBA" id="ARBA00022827"/>
    </source>
</evidence>
<protein>
    <submittedName>
        <fullName evidence="7">Pyridine nucleotide-disulfide oxidoreductase</fullName>
    </submittedName>
</protein>
<name>A0A1U9UT01_CUPNE</name>
<reference evidence="8" key="1">
    <citation type="submission" date="2017-02" db="EMBL/GenBank/DDBJ databases">
        <title>Complete genome sequence of Cupriavidus necator strain NH9, a 3-chlorobenzoate degrader.</title>
        <authorList>
            <person name="Moriuchi R."/>
            <person name="Dohra H."/>
            <person name="Ogawa N."/>
        </authorList>
    </citation>
    <scope>NUCLEOTIDE SEQUENCE [LARGE SCALE GENOMIC DNA]</scope>
    <source>
        <strain evidence="8">NH9</strain>
    </source>
</reference>
<evidence type="ECO:0000256" key="1">
    <source>
        <dbReference type="ARBA" id="ARBA00001974"/>
    </source>
</evidence>
<comment type="cofactor">
    <cofactor evidence="1">
        <name>FAD</name>
        <dbReference type="ChEBI" id="CHEBI:57692"/>
    </cofactor>
</comment>
<dbReference type="InterPro" id="IPR028202">
    <property type="entry name" value="Reductase_C"/>
</dbReference>
<evidence type="ECO:0000313" key="7">
    <source>
        <dbReference type="EMBL" id="AQV95806.1"/>
    </source>
</evidence>
<dbReference type="InterPro" id="IPR050446">
    <property type="entry name" value="FAD-oxidoreductase/Apoptosis"/>
</dbReference>
<keyword evidence="4" id="KW-0560">Oxidoreductase</keyword>
<dbReference type="GO" id="GO:0016651">
    <property type="term" value="F:oxidoreductase activity, acting on NAD(P)H"/>
    <property type="evidence" value="ECO:0007669"/>
    <property type="project" value="TreeGrafter"/>
</dbReference>
<evidence type="ECO:0000259" key="5">
    <source>
        <dbReference type="Pfam" id="PF07992"/>
    </source>
</evidence>
<evidence type="ECO:0000256" key="2">
    <source>
        <dbReference type="ARBA" id="ARBA00022630"/>
    </source>
</evidence>
<evidence type="ECO:0000259" key="6">
    <source>
        <dbReference type="Pfam" id="PF14759"/>
    </source>
</evidence>
<dbReference type="KEGG" id="cuh:BJN34_18160"/>
<accession>A0A1U9UT01</accession>
<dbReference type="Pfam" id="PF14759">
    <property type="entry name" value="Reductase_C"/>
    <property type="match status" value="1"/>
</dbReference>
<dbReference type="InterPro" id="IPR023753">
    <property type="entry name" value="FAD/NAD-binding_dom"/>
</dbReference>
<dbReference type="InterPro" id="IPR016156">
    <property type="entry name" value="FAD/NAD-linked_Rdtase_dimer_sf"/>
</dbReference>
<dbReference type="Pfam" id="PF07992">
    <property type="entry name" value="Pyr_redox_2"/>
    <property type="match status" value="1"/>
</dbReference>
<dbReference type="RefSeq" id="WP_078198084.1">
    <property type="nucleotide sequence ID" value="NZ_CP017757.2"/>
</dbReference>
<dbReference type="EMBL" id="CP017757">
    <property type="protein sequence ID" value="AQV95806.1"/>
    <property type="molecule type" value="Genomic_DNA"/>
</dbReference>
<dbReference type="Proteomes" id="UP000189627">
    <property type="component" value="Chromosome 1"/>
</dbReference>
<dbReference type="AlphaFoldDB" id="A0A1U9UT01"/>
<dbReference type="PRINTS" id="PR00368">
    <property type="entry name" value="FADPNR"/>
</dbReference>
<evidence type="ECO:0000313" key="8">
    <source>
        <dbReference type="Proteomes" id="UP000189627"/>
    </source>
</evidence>
<dbReference type="Gene3D" id="3.50.50.60">
    <property type="entry name" value="FAD/NAD(P)-binding domain"/>
    <property type="match status" value="2"/>
</dbReference>
<feature type="domain" description="Reductase C-terminal" evidence="6">
    <location>
        <begin position="324"/>
        <end position="407"/>
    </location>
</feature>
<dbReference type="PANTHER" id="PTHR43557">
    <property type="entry name" value="APOPTOSIS-INDUCING FACTOR 1"/>
    <property type="match status" value="1"/>
</dbReference>
<organism evidence="7 8">
    <name type="scientific">Cupriavidus necator</name>
    <name type="common">Alcaligenes eutrophus</name>
    <name type="synonym">Ralstonia eutropha</name>
    <dbReference type="NCBI Taxonomy" id="106590"/>
    <lineage>
        <taxon>Bacteria</taxon>
        <taxon>Pseudomonadati</taxon>
        <taxon>Pseudomonadota</taxon>
        <taxon>Betaproteobacteria</taxon>
        <taxon>Burkholderiales</taxon>
        <taxon>Burkholderiaceae</taxon>
        <taxon>Cupriavidus</taxon>
    </lineage>
</organism>
<feature type="domain" description="FAD/NAD(P)-binding" evidence="5">
    <location>
        <begin position="7"/>
        <end position="305"/>
    </location>
</feature>
<sequence length="407" mass="42984">MSTDPRTIVIIGAGQAGGWAARTLRNEGFDGRVVLIGDEAHPPYERPPLSKAVLAGEAAPESVHLLDAATLASLSIEWLGSSRVTRLNRAARHVRLGDGNTIAYDKLIVCTGGRARMLDVPGADLPGVHTLRTIDDAQRLGPALRPGARVAVVGGGWIGLEVAATARKRGAEVTVIEAMRRLCERSIPAALSAHLLELHAARGTEVLLETGVASISAIASGGLRVVLANGREIGCDAAVVGIGLVPNDELARAAGLDCDGGVLVDAQCRTSDPDIFAAGDVAVVRNGWAGRRMRLESWQNAQEQGIAAAKSALGREVHYDPLPWFWSDQHGTNLQIYGVPQPSQQVVARGDPASGSFVFFYLEGECVMAALGGNAARELRFARRLIENRTPVRPQDLADPGISLAKL</sequence>
<dbReference type="SUPFAM" id="SSF51905">
    <property type="entry name" value="FAD/NAD(P)-binding domain"/>
    <property type="match status" value="2"/>
</dbReference>
<evidence type="ECO:0000256" key="4">
    <source>
        <dbReference type="ARBA" id="ARBA00023002"/>
    </source>
</evidence>
<keyword evidence="2" id="KW-0285">Flavoprotein</keyword>
<gene>
    <name evidence="7" type="ORF">BJN34_18160</name>
</gene>
<dbReference type="SUPFAM" id="SSF55424">
    <property type="entry name" value="FAD/NAD-linked reductases, dimerisation (C-terminal) domain"/>
    <property type="match status" value="1"/>
</dbReference>
<proteinExistence type="predicted"/>